<feature type="compositionally biased region" description="Polar residues" evidence="1">
    <location>
        <begin position="1"/>
        <end position="26"/>
    </location>
</feature>
<name>A0A0D2KE83_HYPSF</name>
<sequence length="142" mass="15016">MPSLSTTISSNSNPQAKPAAPSNTGNPVLLVADTGSNTANNKKPAGVGPAPRRNPTVIRPAVNTRSSLKRTRSSSDGSDTVTVLTDRTNRSGPRPKNRRRLLAPSEAEILGPRPRQLIVIDADEIEEAEVAKAVDTDVAMEL</sequence>
<protein>
    <submittedName>
        <fullName evidence="2">Uncharacterized protein</fullName>
    </submittedName>
</protein>
<accession>A0A0D2KE83</accession>
<dbReference type="AlphaFoldDB" id="A0A0D2KE83"/>
<proteinExistence type="predicted"/>
<reference evidence="3" key="1">
    <citation type="submission" date="2014-04" db="EMBL/GenBank/DDBJ databases">
        <title>Evolutionary Origins and Diversification of the Mycorrhizal Mutualists.</title>
        <authorList>
            <consortium name="DOE Joint Genome Institute"/>
            <consortium name="Mycorrhizal Genomics Consortium"/>
            <person name="Kohler A."/>
            <person name="Kuo A."/>
            <person name="Nagy L.G."/>
            <person name="Floudas D."/>
            <person name="Copeland A."/>
            <person name="Barry K.W."/>
            <person name="Cichocki N."/>
            <person name="Veneault-Fourrey C."/>
            <person name="LaButti K."/>
            <person name="Lindquist E.A."/>
            <person name="Lipzen A."/>
            <person name="Lundell T."/>
            <person name="Morin E."/>
            <person name="Murat C."/>
            <person name="Riley R."/>
            <person name="Ohm R."/>
            <person name="Sun H."/>
            <person name="Tunlid A."/>
            <person name="Henrissat B."/>
            <person name="Grigoriev I.V."/>
            <person name="Hibbett D.S."/>
            <person name="Martin F."/>
        </authorList>
    </citation>
    <scope>NUCLEOTIDE SEQUENCE [LARGE SCALE GENOMIC DNA]</scope>
    <source>
        <strain evidence="3">FD-334 SS-4</strain>
    </source>
</reference>
<organism evidence="2 3">
    <name type="scientific">Hypholoma sublateritium (strain FD-334 SS-4)</name>
    <dbReference type="NCBI Taxonomy" id="945553"/>
    <lineage>
        <taxon>Eukaryota</taxon>
        <taxon>Fungi</taxon>
        <taxon>Dikarya</taxon>
        <taxon>Basidiomycota</taxon>
        <taxon>Agaricomycotina</taxon>
        <taxon>Agaricomycetes</taxon>
        <taxon>Agaricomycetidae</taxon>
        <taxon>Agaricales</taxon>
        <taxon>Agaricineae</taxon>
        <taxon>Strophariaceae</taxon>
        <taxon>Hypholoma</taxon>
    </lineage>
</organism>
<dbReference type="Proteomes" id="UP000054270">
    <property type="component" value="Unassembled WGS sequence"/>
</dbReference>
<gene>
    <name evidence="2" type="ORF">HYPSUDRAFT_210078</name>
</gene>
<dbReference type="EMBL" id="KN817878">
    <property type="protein sequence ID" value="KJA12837.1"/>
    <property type="molecule type" value="Genomic_DNA"/>
</dbReference>
<evidence type="ECO:0000313" key="2">
    <source>
        <dbReference type="EMBL" id="KJA12837.1"/>
    </source>
</evidence>
<evidence type="ECO:0000256" key="1">
    <source>
        <dbReference type="SAM" id="MobiDB-lite"/>
    </source>
</evidence>
<evidence type="ECO:0000313" key="3">
    <source>
        <dbReference type="Proteomes" id="UP000054270"/>
    </source>
</evidence>
<keyword evidence="3" id="KW-1185">Reference proteome</keyword>
<feature type="region of interest" description="Disordered" evidence="1">
    <location>
        <begin position="1"/>
        <end position="100"/>
    </location>
</feature>